<accession>A0AC59YE53</accession>
<protein>
    <submittedName>
        <fullName evidence="1">Uncharacterized protein</fullName>
    </submittedName>
</protein>
<proteinExistence type="predicted"/>
<evidence type="ECO:0000313" key="1">
    <source>
        <dbReference type="EMBL" id="CAM9612454.1"/>
    </source>
</evidence>
<dbReference type="Proteomes" id="UP001162501">
    <property type="component" value="Chromosome 13"/>
</dbReference>
<evidence type="ECO:0000313" key="2">
    <source>
        <dbReference type="Proteomes" id="UP001162501"/>
    </source>
</evidence>
<reference evidence="1" key="1">
    <citation type="submission" date="2023-05" db="EMBL/GenBank/DDBJ databases">
        <authorList>
            <consortium name="ELIXIR-Norway"/>
        </authorList>
    </citation>
    <scope>NUCLEOTIDE SEQUENCE</scope>
</reference>
<feature type="non-terminal residue" evidence="1">
    <location>
        <position position="1"/>
    </location>
</feature>
<feature type="non-terminal residue" evidence="1">
    <location>
        <position position="117"/>
    </location>
</feature>
<organism evidence="1 2">
    <name type="scientific">Rangifer tarandus platyrhynchus</name>
    <name type="common">Svalbard reindeer</name>
    <dbReference type="NCBI Taxonomy" id="3082113"/>
    <lineage>
        <taxon>Eukaryota</taxon>
        <taxon>Metazoa</taxon>
        <taxon>Chordata</taxon>
        <taxon>Craniata</taxon>
        <taxon>Vertebrata</taxon>
        <taxon>Euteleostomi</taxon>
        <taxon>Mammalia</taxon>
        <taxon>Eutheria</taxon>
        <taxon>Laurasiatheria</taxon>
        <taxon>Artiodactyla</taxon>
        <taxon>Ruminantia</taxon>
        <taxon>Pecora</taxon>
        <taxon>Cervidae</taxon>
        <taxon>Odocoileinae</taxon>
        <taxon>Rangifer</taxon>
    </lineage>
</organism>
<sequence length="117" mass="12636">VGKGARGGVRERRGGHKARLTPEPPPTLCKAAWDQRPAGWINSAQLPLPAQLPPKGRPLPPKCTQERMTALDLAPTQPRRPPPRGGQGPGRPGVARWATLIQDRCSSNPLKLPCHPM</sequence>
<gene>
    <name evidence="1" type="ORF">MRATA1EN22A_LOCUS4986</name>
</gene>
<name>A0AC59YE53_RANTA</name>
<dbReference type="EMBL" id="OX596097">
    <property type="protein sequence ID" value="CAM9612454.1"/>
    <property type="molecule type" value="Genomic_DNA"/>
</dbReference>
<reference evidence="1" key="2">
    <citation type="submission" date="2025-03" db="EMBL/GenBank/DDBJ databases">
        <authorList>
            <consortium name="ELIXIR-Norway"/>
            <consortium name="Elixir Norway"/>
        </authorList>
    </citation>
    <scope>NUCLEOTIDE SEQUENCE</scope>
</reference>